<sequence>MYQTLLRRFLELFHEDKEISKWQYCTNPPAKEKAYFRTLEARTEKELEKVEKEDTMFYTRSEEEMKMIAQERAAEEMAANGESPYYISSGNPIESIWEFAENVRRNLMFTKAWRKVTVADGENVSEHWEQKEGALPFDLTLFRLVSLFDFHVGEAGGAGSSVSRKNLSDLG</sequence>
<reference evidence="1" key="1">
    <citation type="submission" date="2014-11" db="EMBL/GenBank/DDBJ databases">
        <authorList>
            <person name="Otto D Thomas"/>
            <person name="Naeem Raeece"/>
        </authorList>
    </citation>
    <scope>NUCLEOTIDE SEQUENCE</scope>
</reference>
<dbReference type="VEuPathDB" id="CryptoDB:Cvel_28083"/>
<accession>A0A0G4HIW6</accession>
<name>A0A0G4HIW6_9ALVE</name>
<dbReference type="EMBL" id="CDMZ01002849">
    <property type="protein sequence ID" value="CEM44143.1"/>
    <property type="molecule type" value="Genomic_DNA"/>
</dbReference>
<proteinExistence type="predicted"/>
<organism evidence="1">
    <name type="scientific">Chromera velia CCMP2878</name>
    <dbReference type="NCBI Taxonomy" id="1169474"/>
    <lineage>
        <taxon>Eukaryota</taxon>
        <taxon>Sar</taxon>
        <taxon>Alveolata</taxon>
        <taxon>Colpodellida</taxon>
        <taxon>Chromeraceae</taxon>
        <taxon>Chromera</taxon>
    </lineage>
</organism>
<evidence type="ECO:0000313" key="1">
    <source>
        <dbReference type="EMBL" id="CEM44143.1"/>
    </source>
</evidence>
<gene>
    <name evidence="1" type="ORF">Cvel_28083</name>
</gene>
<protein>
    <submittedName>
        <fullName evidence="1">Uncharacterized protein</fullName>
    </submittedName>
</protein>
<dbReference type="AlphaFoldDB" id="A0A0G4HIW6"/>